<dbReference type="Proteomes" id="UP000274131">
    <property type="component" value="Unassembled WGS sequence"/>
</dbReference>
<reference evidence="3" key="1">
    <citation type="submission" date="2017-02" db="UniProtKB">
        <authorList>
            <consortium name="WormBaseParasite"/>
        </authorList>
    </citation>
    <scope>IDENTIFICATION</scope>
</reference>
<keyword evidence="2" id="KW-1185">Reference proteome</keyword>
<protein>
    <submittedName>
        <fullName evidence="1 3">Uncharacterized protein</fullName>
    </submittedName>
</protein>
<dbReference type="EMBL" id="UXUI01013565">
    <property type="protein sequence ID" value="VDD97394.1"/>
    <property type="molecule type" value="Genomic_DNA"/>
</dbReference>
<name>A0A0N4VPP9_ENTVE</name>
<dbReference type="AlphaFoldDB" id="A0A0N4VPP9"/>
<organism evidence="3">
    <name type="scientific">Enterobius vermicularis</name>
    <name type="common">Human pinworm</name>
    <dbReference type="NCBI Taxonomy" id="51028"/>
    <lineage>
        <taxon>Eukaryota</taxon>
        <taxon>Metazoa</taxon>
        <taxon>Ecdysozoa</taxon>
        <taxon>Nematoda</taxon>
        <taxon>Chromadorea</taxon>
        <taxon>Rhabditida</taxon>
        <taxon>Spirurina</taxon>
        <taxon>Oxyuridomorpha</taxon>
        <taxon>Oxyuroidea</taxon>
        <taxon>Oxyuridae</taxon>
        <taxon>Enterobius</taxon>
    </lineage>
</organism>
<gene>
    <name evidence="1" type="ORF">EVEC_LOCUS12145</name>
</gene>
<evidence type="ECO:0000313" key="1">
    <source>
        <dbReference type="EMBL" id="VDD97394.1"/>
    </source>
</evidence>
<proteinExistence type="predicted"/>
<dbReference type="WBParaSite" id="EVEC_0001297801-mRNA-1">
    <property type="protein sequence ID" value="EVEC_0001297801-mRNA-1"/>
    <property type="gene ID" value="EVEC_0001297801"/>
</dbReference>
<sequence>MADLTCLNEACVLHNLKERFITVSRHIRDFFVLL</sequence>
<evidence type="ECO:0000313" key="2">
    <source>
        <dbReference type="Proteomes" id="UP000274131"/>
    </source>
</evidence>
<dbReference type="OrthoDB" id="10055605at2759"/>
<evidence type="ECO:0000313" key="3">
    <source>
        <dbReference type="WBParaSite" id="EVEC_0001297801-mRNA-1"/>
    </source>
</evidence>
<reference evidence="1 2" key="2">
    <citation type="submission" date="2018-10" db="EMBL/GenBank/DDBJ databases">
        <authorList>
            <consortium name="Pathogen Informatics"/>
        </authorList>
    </citation>
    <scope>NUCLEOTIDE SEQUENCE [LARGE SCALE GENOMIC DNA]</scope>
</reference>
<accession>A0A0N4VPP9</accession>